<dbReference type="PANTHER" id="PTHR13964:SF44">
    <property type="entry name" value="ARID DOMAIN-CONTAINING PROTEIN"/>
    <property type="match status" value="1"/>
</dbReference>
<feature type="compositionally biased region" description="Basic and acidic residues" evidence="1">
    <location>
        <begin position="430"/>
        <end position="439"/>
    </location>
</feature>
<dbReference type="GO" id="GO:0005634">
    <property type="term" value="C:nucleus"/>
    <property type="evidence" value="ECO:0007669"/>
    <property type="project" value="TreeGrafter"/>
</dbReference>
<evidence type="ECO:0000313" key="3">
    <source>
        <dbReference type="Proteomes" id="UP000479000"/>
    </source>
</evidence>
<organism evidence="2 3">
    <name type="scientific">Nesidiocoris tenuis</name>
    <dbReference type="NCBI Taxonomy" id="355587"/>
    <lineage>
        <taxon>Eukaryota</taxon>
        <taxon>Metazoa</taxon>
        <taxon>Ecdysozoa</taxon>
        <taxon>Arthropoda</taxon>
        <taxon>Hexapoda</taxon>
        <taxon>Insecta</taxon>
        <taxon>Pterygota</taxon>
        <taxon>Neoptera</taxon>
        <taxon>Paraneoptera</taxon>
        <taxon>Hemiptera</taxon>
        <taxon>Heteroptera</taxon>
        <taxon>Panheteroptera</taxon>
        <taxon>Cimicomorpha</taxon>
        <taxon>Miridae</taxon>
        <taxon>Dicyphina</taxon>
        <taxon>Nesidiocoris</taxon>
    </lineage>
</organism>
<accession>A0A6H5GQJ2</accession>
<dbReference type="InterPro" id="IPR051232">
    <property type="entry name" value="ARID/SWI1_ChromRemod"/>
</dbReference>
<dbReference type="EMBL" id="CADCXU010016587">
    <property type="protein sequence ID" value="CAB0005703.1"/>
    <property type="molecule type" value="Genomic_DNA"/>
</dbReference>
<evidence type="ECO:0000256" key="1">
    <source>
        <dbReference type="SAM" id="MobiDB-lite"/>
    </source>
</evidence>
<feature type="compositionally biased region" description="Low complexity" evidence="1">
    <location>
        <begin position="472"/>
        <end position="482"/>
    </location>
</feature>
<dbReference type="GO" id="GO:0006357">
    <property type="term" value="P:regulation of transcription by RNA polymerase II"/>
    <property type="evidence" value="ECO:0007669"/>
    <property type="project" value="TreeGrafter"/>
</dbReference>
<feature type="region of interest" description="Disordered" evidence="1">
    <location>
        <begin position="317"/>
        <end position="580"/>
    </location>
</feature>
<protein>
    <submittedName>
        <fullName evidence="2">Uncharacterized protein</fullName>
    </submittedName>
</protein>
<dbReference type="AlphaFoldDB" id="A0A6H5GQJ2"/>
<feature type="compositionally biased region" description="Basic and acidic residues" evidence="1">
    <location>
        <begin position="388"/>
        <end position="405"/>
    </location>
</feature>
<dbReference type="OrthoDB" id="1938591at2759"/>
<sequence length="783" mass="87692">MDFKLIGSPYVEHGPYSFYKALKYSKNGKTNILALSEFFFVKLWPDSDFISIGELQLLWSDKNSEQTLASLRLYILPENTPDGRMDIHGEHEVLAITEKVVIRVEDLLTWITHATDWNWGLGAVWDKDCLQAEPAPYNQIRIDMEDVNKEKQSLGDKHWETQTGVVVLSYPKYCRYRGIARRLEGVTDKWLKTALVVALGGFTAPWKNTKVLFCKDTFDYPELEGHELLCNHLDLENEREQPHHPKNRNPRVKAPNRQVLRIQSQFIQTASESARAGRLRRRHRRPAVESRLRSHGRRFGLYERRDAVQTALREVKHVVRSTSKPQSGRSARLLVKQEKAEKEKENIPSPNSSRRTASKPSPPKSPPPKSQPSPTLASKSQPSSPKSTTRDAGTDDSPEKTDENAQNRPSSSSDKTARNQPAQGPVVKKQKLDFLREGGLEVTPVGNSNGAAATNGSPLPPTVRQQPPALIRQPVPQQVRQPSQIKHHTQPLLKQHAQPPVKHTQPQVKHTQPQVKHTPPQARQPQPTSGQPQVRQQQPIVRQSSIPRQSQQLLRQPALVKLPPTPSNGKTADGKFKNGSDQVSITVTPDMSHLLCPPGPSRRIVYTNPKEMVVNSNNQVHQPQNKKPNLSEVLDLRMKPRINIGSNLEITLVPPKPKTAAPVPAAVPIPLVVKKKAAQQQQPIKTSSNSSLKYDPSVFHQPYPGSYKPFVPVIDPLFYSGLYNATGLPNPFPASQAAVAHQQRVTQDQLGQFYKEILKHQFPSLLRDGSTSITLVGQTPTSK</sequence>
<feature type="compositionally biased region" description="Polar residues" evidence="1">
    <location>
        <begin position="504"/>
        <end position="530"/>
    </location>
</feature>
<feature type="compositionally biased region" description="Low complexity" evidence="1">
    <location>
        <begin position="531"/>
        <end position="546"/>
    </location>
</feature>
<feature type="compositionally biased region" description="Low complexity" evidence="1">
    <location>
        <begin position="372"/>
        <end position="387"/>
    </location>
</feature>
<reference evidence="2 3" key="1">
    <citation type="submission" date="2020-02" db="EMBL/GenBank/DDBJ databases">
        <authorList>
            <person name="Ferguson B K."/>
        </authorList>
    </citation>
    <scope>NUCLEOTIDE SEQUENCE [LARGE SCALE GENOMIC DNA]</scope>
</reference>
<gene>
    <name evidence="2" type="ORF">NTEN_LOCUS11180</name>
</gene>
<feature type="region of interest" description="Disordered" evidence="1">
    <location>
        <begin position="270"/>
        <end position="293"/>
    </location>
</feature>
<feature type="compositionally biased region" description="Polar residues" evidence="1">
    <location>
        <begin position="320"/>
        <end position="329"/>
    </location>
</feature>
<feature type="compositionally biased region" description="Polar residues" evidence="1">
    <location>
        <begin position="406"/>
        <end position="422"/>
    </location>
</feature>
<feature type="compositionally biased region" description="Basic and acidic residues" evidence="1">
    <location>
        <begin position="335"/>
        <end position="346"/>
    </location>
</feature>
<dbReference type="PANTHER" id="PTHR13964">
    <property type="entry name" value="RBP-RELATED"/>
    <property type="match status" value="1"/>
</dbReference>
<evidence type="ECO:0000313" key="2">
    <source>
        <dbReference type="EMBL" id="CAB0005703.1"/>
    </source>
</evidence>
<proteinExistence type="predicted"/>
<name>A0A6H5GQJ2_9HEMI</name>
<dbReference type="Proteomes" id="UP000479000">
    <property type="component" value="Unassembled WGS sequence"/>
</dbReference>
<keyword evidence="3" id="KW-1185">Reference proteome</keyword>
<dbReference type="GO" id="GO:0000976">
    <property type="term" value="F:transcription cis-regulatory region binding"/>
    <property type="evidence" value="ECO:0007669"/>
    <property type="project" value="TreeGrafter"/>
</dbReference>
<feature type="compositionally biased region" description="Pro residues" evidence="1">
    <location>
        <begin position="360"/>
        <end position="371"/>
    </location>
</feature>
<feature type="compositionally biased region" description="Polar residues" evidence="1">
    <location>
        <begin position="445"/>
        <end position="457"/>
    </location>
</feature>